<dbReference type="OrthoDB" id="9799983at2"/>
<dbReference type="AlphaFoldDB" id="A0A328BMK6"/>
<evidence type="ECO:0000313" key="1">
    <source>
        <dbReference type="EMBL" id="RAK66248.1"/>
    </source>
</evidence>
<comment type="caution">
    <text evidence="1">The sequence shown here is derived from an EMBL/GenBank/DDBJ whole genome shotgun (WGS) entry which is preliminary data.</text>
</comment>
<sequence>MIPGAAHVAIHGDGIAANCCAHLLSRAGLSVGRTHRNRTPVPAILLSDAALALLRSVFDRADLFIDRPRITRRIVAWGTADPVSLPHGAVVLSEGELDAALAGPAAPAAPAAMTIHTAPPFPEPAMRTFGRRGTVVAQVRLRHADDQSACWIEATETGWLFLIPSGSAAGWLLAVGAAPEALLDQSRHVAPRLELEGPPSAAFETSPRMLAAMAGPDWLACGSAAIAFDPICGDGTAQAVREAILASAVIRAMREGDDPAALRVHFESLMVGAMRRHLRLCAQFYASGGDGSWWRAQLADLAEGFDWCTARLAKMPEPRFELHGFRLVERVAA</sequence>
<evidence type="ECO:0000313" key="2">
    <source>
        <dbReference type="Proteomes" id="UP000249524"/>
    </source>
</evidence>
<dbReference type="Proteomes" id="UP000249524">
    <property type="component" value="Unassembled WGS sequence"/>
</dbReference>
<organism evidence="1 2">
    <name type="scientific">Phenylobacterium kunshanense</name>
    <dbReference type="NCBI Taxonomy" id="1445034"/>
    <lineage>
        <taxon>Bacteria</taxon>
        <taxon>Pseudomonadati</taxon>
        <taxon>Pseudomonadota</taxon>
        <taxon>Alphaproteobacteria</taxon>
        <taxon>Caulobacterales</taxon>
        <taxon>Caulobacteraceae</taxon>
        <taxon>Phenylobacterium</taxon>
    </lineage>
</organism>
<accession>A0A328BMK6</accession>
<reference evidence="1 2" key="1">
    <citation type="submission" date="2018-05" db="EMBL/GenBank/DDBJ databases">
        <authorList>
            <person name="Lanie J.A."/>
            <person name="Ng W.-L."/>
            <person name="Kazmierczak K.M."/>
            <person name="Andrzejewski T.M."/>
            <person name="Davidsen T.M."/>
            <person name="Wayne K.J."/>
            <person name="Tettelin H."/>
            <person name="Glass J.I."/>
            <person name="Rusch D."/>
            <person name="Podicherti R."/>
            <person name="Tsui H.-C.T."/>
            <person name="Winkler M.E."/>
        </authorList>
    </citation>
    <scope>NUCLEOTIDE SEQUENCE [LARGE SCALE GENOMIC DNA]</scope>
    <source>
        <strain evidence="1 2">BUT-10</strain>
    </source>
</reference>
<dbReference type="InterPro" id="IPR036188">
    <property type="entry name" value="FAD/NAD-bd_sf"/>
</dbReference>
<name>A0A328BMK6_9CAUL</name>
<gene>
    <name evidence="1" type="ORF">DJ019_08290</name>
</gene>
<keyword evidence="2" id="KW-1185">Reference proteome</keyword>
<protein>
    <submittedName>
        <fullName evidence="1">Uncharacterized protein</fullName>
    </submittedName>
</protein>
<proteinExistence type="predicted"/>
<dbReference type="EMBL" id="QFYS01000003">
    <property type="protein sequence ID" value="RAK66248.1"/>
    <property type="molecule type" value="Genomic_DNA"/>
</dbReference>
<dbReference type="SUPFAM" id="SSF51905">
    <property type="entry name" value="FAD/NAD(P)-binding domain"/>
    <property type="match status" value="1"/>
</dbReference>
<dbReference type="Gene3D" id="3.50.50.60">
    <property type="entry name" value="FAD/NAD(P)-binding domain"/>
    <property type="match status" value="1"/>
</dbReference>